<dbReference type="InterPro" id="IPR004837">
    <property type="entry name" value="NaCa_Exmemb"/>
</dbReference>
<feature type="transmembrane region" description="Helical" evidence="17">
    <location>
        <begin position="427"/>
        <end position="446"/>
    </location>
</feature>
<evidence type="ECO:0000256" key="7">
    <source>
        <dbReference type="ARBA" id="ARBA00022692"/>
    </source>
</evidence>
<feature type="transmembrane region" description="Helical" evidence="17">
    <location>
        <begin position="458"/>
        <end position="479"/>
    </location>
</feature>
<keyword evidence="12 17" id="KW-1133">Transmembrane helix</keyword>
<dbReference type="InterPro" id="IPR004481">
    <property type="entry name" value="K/Na/Ca-exchanger"/>
</dbReference>
<evidence type="ECO:0000313" key="21">
    <source>
        <dbReference type="Proteomes" id="UP001607303"/>
    </source>
</evidence>
<keyword evidence="7 17" id="KW-0812">Transmembrane</keyword>
<dbReference type="GO" id="GO:0006816">
    <property type="term" value="P:calcium ion transport"/>
    <property type="evidence" value="ECO:0007669"/>
    <property type="project" value="UniProtKB-KW"/>
</dbReference>
<feature type="transmembrane region" description="Helical" evidence="17">
    <location>
        <begin position="83"/>
        <end position="106"/>
    </location>
</feature>
<evidence type="ECO:0000256" key="18">
    <source>
        <dbReference type="SAM" id="SignalP"/>
    </source>
</evidence>
<sequence length="524" mass="58788">MNNGLKFFVLSTVIFVGYLSTCLQLVQAHRNDNADHNLSNTLLVVLELVIKEIEENQKNCMPRSINDFPKDIFTPEQREKGAALLHAFFGFYCFLLTAFVCNDYLLPALDCICSGLNISADVAGATFLATASCFPELFVSVVGTFLTESDLGVGTVVGSAVFNTFATTACGALSAIKGIQLEWQILSRDCIIYVISVGSLVLVMWDGLITWYEATIFMVLFVGYLVLLFSGEGITRWYKKIKHLCWNGTEFSEESVTSKPTTDPMVHGMYKPYVHGELIAEYRKKSITKMAEIKSTNKNFEEPLENNEELVDYVEPDTPFVLPKGNSLMKLWFYFTWPLRISLFVTIPDTRYKRFRSWYLLTFFICTMWIVVSSYMVSWMMTVVGDTMGIPDSVMGITFLSAGGNMPELVSIVILSRQGNGDMAMSNTLGANTLDILLCLGLPWLIKTLMSGKDVEIVSGALSYSVLSIIICVICFYSVTAFYKFKLNKKVGAVCLVMYAIFLIFAISVELNVFFHVNWPMCDR</sequence>
<reference evidence="20 21" key="1">
    <citation type="journal article" date="2024" name="Ann. Entomol. Soc. Am.">
        <title>Genomic analyses of the southern and eastern yellowjacket wasps (Hymenoptera: Vespidae) reveal evolutionary signatures of social life.</title>
        <authorList>
            <person name="Catto M.A."/>
            <person name="Caine P.B."/>
            <person name="Orr S.E."/>
            <person name="Hunt B.G."/>
            <person name="Goodisman M.A.D."/>
        </authorList>
    </citation>
    <scope>NUCLEOTIDE SEQUENCE [LARGE SCALE GENOMIC DNA]</scope>
    <source>
        <strain evidence="20">232</strain>
        <tissue evidence="20">Head and thorax</tissue>
    </source>
</reference>
<evidence type="ECO:0000256" key="2">
    <source>
        <dbReference type="ARBA" id="ARBA00005364"/>
    </source>
</evidence>
<keyword evidence="8 18" id="KW-0732">Signal</keyword>
<dbReference type="Pfam" id="PF01699">
    <property type="entry name" value="Na_Ca_ex"/>
    <property type="match status" value="2"/>
</dbReference>
<keyword evidence="3" id="KW-0813">Transport</keyword>
<dbReference type="EMBL" id="JAYRBN010000100">
    <property type="protein sequence ID" value="KAL2727393.1"/>
    <property type="molecule type" value="Genomic_DNA"/>
</dbReference>
<keyword evidence="15 17" id="KW-0472">Membrane</keyword>
<accession>A0ABD2B3S2</accession>
<feature type="transmembrane region" description="Helical" evidence="17">
    <location>
        <begin position="185"/>
        <end position="205"/>
    </location>
</feature>
<dbReference type="FunFam" id="1.20.1420.30:FF:000009">
    <property type="entry name" value="sodium/potassium/calcium exchanger 5 isoform X2"/>
    <property type="match status" value="1"/>
</dbReference>
<dbReference type="GO" id="GO:0006814">
    <property type="term" value="P:sodium ion transport"/>
    <property type="evidence" value="ECO:0007669"/>
    <property type="project" value="UniProtKB-KW"/>
</dbReference>
<evidence type="ECO:0000256" key="3">
    <source>
        <dbReference type="ARBA" id="ARBA00022448"/>
    </source>
</evidence>
<keyword evidence="5" id="KW-0633">Potassium transport</keyword>
<dbReference type="GO" id="GO:0015297">
    <property type="term" value="F:antiporter activity"/>
    <property type="evidence" value="ECO:0007669"/>
    <property type="project" value="UniProtKB-KW"/>
</dbReference>
<feature type="chain" id="PRO_5044860840" evidence="18">
    <location>
        <begin position="29"/>
        <end position="524"/>
    </location>
</feature>
<evidence type="ECO:0000256" key="4">
    <source>
        <dbReference type="ARBA" id="ARBA00022449"/>
    </source>
</evidence>
<dbReference type="PANTHER" id="PTHR10846">
    <property type="entry name" value="SODIUM/POTASSIUM/CALCIUM EXCHANGER"/>
    <property type="match status" value="1"/>
</dbReference>
<feature type="domain" description="Sodium/calcium exchanger membrane region" evidence="19">
    <location>
        <begin position="86"/>
        <end position="229"/>
    </location>
</feature>
<dbReference type="AlphaFoldDB" id="A0ABD2B3S2"/>
<dbReference type="GO" id="GO:0016020">
    <property type="term" value="C:membrane"/>
    <property type="evidence" value="ECO:0007669"/>
    <property type="project" value="UniProtKB-SubCell"/>
</dbReference>
<evidence type="ECO:0000256" key="9">
    <source>
        <dbReference type="ARBA" id="ARBA00022837"/>
    </source>
</evidence>
<feature type="transmembrane region" description="Helical" evidence="17">
    <location>
        <begin position="491"/>
        <end position="515"/>
    </location>
</feature>
<evidence type="ECO:0000313" key="20">
    <source>
        <dbReference type="EMBL" id="KAL2727393.1"/>
    </source>
</evidence>
<protein>
    <submittedName>
        <fullName evidence="20">Sodium/potassium/calcium exchanger 4-like</fullName>
    </submittedName>
</protein>
<comment type="subcellular location">
    <subcellularLocation>
        <location evidence="1">Membrane</location>
        <topology evidence="1">Multi-pass membrane protein</topology>
    </subcellularLocation>
</comment>
<evidence type="ECO:0000256" key="17">
    <source>
        <dbReference type="SAM" id="Phobius"/>
    </source>
</evidence>
<feature type="transmembrane region" description="Helical" evidence="17">
    <location>
        <begin position="151"/>
        <end position="173"/>
    </location>
</feature>
<keyword evidence="11" id="KW-0630">Potassium</keyword>
<proteinExistence type="inferred from homology"/>
<organism evidence="20 21">
    <name type="scientific">Vespula maculifrons</name>
    <name type="common">Eastern yellow jacket</name>
    <name type="synonym">Wasp</name>
    <dbReference type="NCBI Taxonomy" id="7453"/>
    <lineage>
        <taxon>Eukaryota</taxon>
        <taxon>Metazoa</taxon>
        <taxon>Ecdysozoa</taxon>
        <taxon>Arthropoda</taxon>
        <taxon>Hexapoda</taxon>
        <taxon>Insecta</taxon>
        <taxon>Pterygota</taxon>
        <taxon>Neoptera</taxon>
        <taxon>Endopterygota</taxon>
        <taxon>Hymenoptera</taxon>
        <taxon>Apocrita</taxon>
        <taxon>Aculeata</taxon>
        <taxon>Vespoidea</taxon>
        <taxon>Vespidae</taxon>
        <taxon>Vespinae</taxon>
        <taxon>Vespula</taxon>
    </lineage>
</organism>
<dbReference type="GO" id="GO:0015293">
    <property type="term" value="F:symporter activity"/>
    <property type="evidence" value="ECO:0007669"/>
    <property type="project" value="UniProtKB-KW"/>
</dbReference>
<evidence type="ECO:0000256" key="16">
    <source>
        <dbReference type="ARBA" id="ARBA00023201"/>
    </source>
</evidence>
<keyword evidence="9" id="KW-0106">Calcium</keyword>
<feature type="transmembrane region" description="Helical" evidence="17">
    <location>
        <begin position="358"/>
        <end position="381"/>
    </location>
</feature>
<evidence type="ECO:0000259" key="19">
    <source>
        <dbReference type="Pfam" id="PF01699"/>
    </source>
</evidence>
<dbReference type="NCBIfam" id="TIGR00367">
    <property type="entry name" value="calcium/sodium antiporter"/>
    <property type="match status" value="1"/>
</dbReference>
<gene>
    <name evidence="20" type="ORF">V1477_016669</name>
</gene>
<dbReference type="Gene3D" id="1.20.1420.30">
    <property type="entry name" value="NCX, central ion-binding region"/>
    <property type="match status" value="2"/>
</dbReference>
<evidence type="ECO:0000256" key="13">
    <source>
        <dbReference type="ARBA" id="ARBA00023053"/>
    </source>
</evidence>
<comment type="similarity">
    <text evidence="2">Belongs to the Ca(2+):cation antiporter (CaCA) (TC 2.A.19) family. SLC24A subfamily.</text>
</comment>
<feature type="signal peptide" evidence="18">
    <location>
        <begin position="1"/>
        <end position="28"/>
    </location>
</feature>
<evidence type="ECO:0000256" key="1">
    <source>
        <dbReference type="ARBA" id="ARBA00004141"/>
    </source>
</evidence>
<evidence type="ECO:0000256" key="14">
    <source>
        <dbReference type="ARBA" id="ARBA00023065"/>
    </source>
</evidence>
<dbReference type="GO" id="GO:0006813">
    <property type="term" value="P:potassium ion transport"/>
    <property type="evidence" value="ECO:0007669"/>
    <property type="project" value="UniProtKB-KW"/>
</dbReference>
<keyword evidence="16" id="KW-0739">Sodium transport</keyword>
<evidence type="ECO:0000256" key="8">
    <source>
        <dbReference type="ARBA" id="ARBA00022729"/>
    </source>
</evidence>
<keyword evidence="6" id="KW-0109">Calcium transport</keyword>
<feature type="transmembrane region" description="Helical" evidence="17">
    <location>
        <begin position="118"/>
        <end position="139"/>
    </location>
</feature>
<keyword evidence="4" id="KW-0050">Antiport</keyword>
<dbReference type="Proteomes" id="UP001607303">
    <property type="component" value="Unassembled WGS sequence"/>
</dbReference>
<keyword evidence="21" id="KW-1185">Reference proteome</keyword>
<comment type="caution">
    <text evidence="20">The sequence shown here is derived from an EMBL/GenBank/DDBJ whole genome shotgun (WGS) entry which is preliminary data.</text>
</comment>
<evidence type="ECO:0000256" key="15">
    <source>
        <dbReference type="ARBA" id="ARBA00023136"/>
    </source>
</evidence>
<evidence type="ECO:0000256" key="6">
    <source>
        <dbReference type="ARBA" id="ARBA00022568"/>
    </source>
</evidence>
<evidence type="ECO:0000256" key="5">
    <source>
        <dbReference type="ARBA" id="ARBA00022538"/>
    </source>
</evidence>
<dbReference type="InterPro" id="IPR044880">
    <property type="entry name" value="NCX_ion-bd_dom_sf"/>
</dbReference>
<keyword evidence="10" id="KW-0769">Symport</keyword>
<feature type="transmembrane region" description="Helical" evidence="17">
    <location>
        <begin position="211"/>
        <end position="230"/>
    </location>
</feature>
<feature type="domain" description="Sodium/calcium exchanger membrane region" evidence="19">
    <location>
        <begin position="359"/>
        <end position="507"/>
    </location>
</feature>
<dbReference type="PANTHER" id="PTHR10846:SF2">
    <property type="entry name" value="RE48874P"/>
    <property type="match status" value="1"/>
</dbReference>
<name>A0ABD2B3S2_VESMC</name>
<keyword evidence="13" id="KW-0915">Sodium</keyword>
<feature type="transmembrane region" description="Helical" evidence="17">
    <location>
        <begin position="393"/>
        <end position="415"/>
    </location>
</feature>
<evidence type="ECO:0000256" key="12">
    <source>
        <dbReference type="ARBA" id="ARBA00022989"/>
    </source>
</evidence>
<keyword evidence="14" id="KW-0406">Ion transport</keyword>
<evidence type="ECO:0000256" key="10">
    <source>
        <dbReference type="ARBA" id="ARBA00022847"/>
    </source>
</evidence>
<evidence type="ECO:0000256" key="11">
    <source>
        <dbReference type="ARBA" id="ARBA00022958"/>
    </source>
</evidence>